<dbReference type="CDD" id="cd11527">
    <property type="entry name" value="NTP-PPase_dUTPase"/>
    <property type="match status" value="1"/>
</dbReference>
<sequence length="217" mass="25159">MNQIKQMFKLQMKLNDETNGLIWTEGATKEGRQISWLRCIYIEAAEAIDSFNWKHWKNIEGAHDLDNAKVELVDIWHFIMSEAIHFGDTQFAEAYENMTPEREINPEMTLEILEKIVAVAASANVDKEQNGLYEITGLFFQALAMMGMDVAELYRRYIVKNQLNSFRQAHGYKDGTYVKMWGSVEDNVIAYQIVDKDPNINPEELYSKLEEAYKDVS</sequence>
<dbReference type="AlphaFoldDB" id="A0AAU6PFI8"/>
<accession>A0AAU6PFI8</accession>
<dbReference type="InterPro" id="IPR014871">
    <property type="entry name" value="dUTPase/dCTP_pyrophosphatase"/>
</dbReference>
<gene>
    <name evidence="1" type="ORF">Ctma_0504</name>
</gene>
<protein>
    <recommendedName>
        <fullName evidence="2">dUTPase</fullName>
    </recommendedName>
</protein>
<name>A0AAU6PFI8_9GAMM</name>
<dbReference type="Gene3D" id="1.10.4010.10">
    <property type="entry name" value="Type II deoxyuridine triphosphatase"/>
    <property type="match status" value="1"/>
</dbReference>
<evidence type="ECO:0008006" key="2">
    <source>
        <dbReference type="Google" id="ProtNLM"/>
    </source>
</evidence>
<evidence type="ECO:0000313" key="1">
    <source>
        <dbReference type="EMBL" id="WXT99800.1"/>
    </source>
</evidence>
<dbReference type="EMBL" id="CP138327">
    <property type="protein sequence ID" value="WXT99800.1"/>
    <property type="molecule type" value="Genomic_DNA"/>
</dbReference>
<reference evidence="1" key="1">
    <citation type="submission" date="2023-10" db="EMBL/GenBank/DDBJ databases">
        <title>The first scallop-associated chemosynthetic bacterial symbiont.</title>
        <authorList>
            <person name="Lin Y.-T."/>
            <person name="Sun J."/>
            <person name="Ip J.C.-H."/>
            <person name="He X."/>
            <person name="Gao Z.-M."/>
            <person name="Perez M."/>
            <person name="Xu T."/>
            <person name="Qian P.-Y."/>
            <person name="Qiu J.-W."/>
        </authorList>
    </citation>
    <scope>NUCLEOTIDE SEQUENCE</scope>
    <source>
        <strain evidence="1">Gill1</strain>
    </source>
</reference>
<proteinExistence type="predicted"/>
<dbReference type="SUPFAM" id="SSF101386">
    <property type="entry name" value="all-alpha NTP pyrophosphatases"/>
    <property type="match status" value="1"/>
</dbReference>
<dbReference type="Pfam" id="PF08761">
    <property type="entry name" value="dUTPase_2"/>
    <property type="match status" value="1"/>
</dbReference>
<organism evidence="1">
    <name type="scientific">Catillopecten margaritatus gill symbiont</name>
    <dbReference type="NCBI Taxonomy" id="3083288"/>
    <lineage>
        <taxon>Bacteria</taxon>
        <taxon>Pseudomonadati</taxon>
        <taxon>Pseudomonadota</taxon>
        <taxon>Gammaproteobacteria</taxon>
        <taxon>sulfur-oxidizing symbionts</taxon>
    </lineage>
</organism>